<keyword evidence="1" id="KW-1133">Transmembrane helix</keyword>
<comment type="caution">
    <text evidence="2">The sequence shown here is derived from an EMBL/GenBank/DDBJ whole genome shotgun (WGS) entry which is preliminary data.</text>
</comment>
<sequence>MLQLKSKEYGARNLVKMKLVILLCFLCAGVCQSSFLDKLREIPLLNMDKPSIERKQEPVSCEGRFEGDMMIVITEHEIFEGLCSTCVCKRNKSNPSRGSFDCKDTCITQNPLPPLPGQPYCNRVVNNIEYIRRVNDTIKLDECRYCTCKLDNRSETNGDYRCFSICYEYKFDKYLSKSREKKMKSEVSMMIESGLLLHSIYDRLKKHKPYNIYTPPSNTFNASAKASIDSISRSEQFYLQVLYMIQIRTVLFTNTVYDMDQKVLFTSTLPLDCISIPKSKFLNKTSEIIKQTAETVNLCMLSKITGITHFAVLLSLPMVAILYKNYLNS</sequence>
<gene>
    <name evidence="2" type="ORF">KUTeg_021877</name>
</gene>
<dbReference type="EMBL" id="JARBDR010000919">
    <property type="protein sequence ID" value="KAJ8300358.1"/>
    <property type="molecule type" value="Genomic_DNA"/>
</dbReference>
<accession>A0ABQ9EAS2</accession>
<feature type="transmembrane region" description="Helical" evidence="1">
    <location>
        <begin position="304"/>
        <end position="323"/>
    </location>
</feature>
<organism evidence="2 3">
    <name type="scientific">Tegillarca granosa</name>
    <name type="common">Malaysian cockle</name>
    <name type="synonym">Anadara granosa</name>
    <dbReference type="NCBI Taxonomy" id="220873"/>
    <lineage>
        <taxon>Eukaryota</taxon>
        <taxon>Metazoa</taxon>
        <taxon>Spiralia</taxon>
        <taxon>Lophotrochozoa</taxon>
        <taxon>Mollusca</taxon>
        <taxon>Bivalvia</taxon>
        <taxon>Autobranchia</taxon>
        <taxon>Pteriomorphia</taxon>
        <taxon>Arcoida</taxon>
        <taxon>Arcoidea</taxon>
        <taxon>Arcidae</taxon>
        <taxon>Tegillarca</taxon>
    </lineage>
</organism>
<proteinExistence type="predicted"/>
<reference evidence="2 3" key="1">
    <citation type="submission" date="2022-12" db="EMBL/GenBank/DDBJ databases">
        <title>Chromosome-level genome of Tegillarca granosa.</title>
        <authorList>
            <person name="Kim J."/>
        </authorList>
    </citation>
    <scope>NUCLEOTIDE SEQUENCE [LARGE SCALE GENOMIC DNA]</scope>
    <source>
        <strain evidence="2">Teg-2019</strain>
        <tissue evidence="2">Adductor muscle</tissue>
    </source>
</reference>
<keyword evidence="1" id="KW-0812">Transmembrane</keyword>
<evidence type="ECO:0000256" key="1">
    <source>
        <dbReference type="SAM" id="Phobius"/>
    </source>
</evidence>
<dbReference type="Proteomes" id="UP001217089">
    <property type="component" value="Unassembled WGS sequence"/>
</dbReference>
<evidence type="ECO:0000313" key="3">
    <source>
        <dbReference type="Proteomes" id="UP001217089"/>
    </source>
</evidence>
<evidence type="ECO:0000313" key="2">
    <source>
        <dbReference type="EMBL" id="KAJ8300358.1"/>
    </source>
</evidence>
<protein>
    <submittedName>
        <fullName evidence="2">Uncharacterized protein</fullName>
    </submittedName>
</protein>
<name>A0ABQ9EAS2_TEGGR</name>
<keyword evidence="1" id="KW-0472">Membrane</keyword>
<keyword evidence="3" id="KW-1185">Reference proteome</keyword>